<keyword evidence="2" id="KW-1185">Reference proteome</keyword>
<dbReference type="EMBL" id="AP015037">
    <property type="protein sequence ID" value="BAT86532.1"/>
    <property type="molecule type" value="Genomic_DNA"/>
</dbReference>
<protein>
    <submittedName>
        <fullName evidence="1">Uncharacterized protein</fullName>
    </submittedName>
</protein>
<name>A0A0S3S133_PHAAN</name>
<dbReference type="AlphaFoldDB" id="A0A0S3S133"/>
<organism evidence="1 2">
    <name type="scientific">Vigna angularis var. angularis</name>
    <dbReference type="NCBI Taxonomy" id="157739"/>
    <lineage>
        <taxon>Eukaryota</taxon>
        <taxon>Viridiplantae</taxon>
        <taxon>Streptophyta</taxon>
        <taxon>Embryophyta</taxon>
        <taxon>Tracheophyta</taxon>
        <taxon>Spermatophyta</taxon>
        <taxon>Magnoliopsida</taxon>
        <taxon>eudicotyledons</taxon>
        <taxon>Gunneridae</taxon>
        <taxon>Pentapetalae</taxon>
        <taxon>rosids</taxon>
        <taxon>fabids</taxon>
        <taxon>Fabales</taxon>
        <taxon>Fabaceae</taxon>
        <taxon>Papilionoideae</taxon>
        <taxon>50 kb inversion clade</taxon>
        <taxon>NPAAA clade</taxon>
        <taxon>indigoferoid/millettioid clade</taxon>
        <taxon>Phaseoleae</taxon>
        <taxon>Vigna</taxon>
    </lineage>
</organism>
<dbReference type="Proteomes" id="UP000291084">
    <property type="component" value="Chromosome 4"/>
</dbReference>
<accession>A0A0S3S133</accession>
<proteinExistence type="predicted"/>
<evidence type="ECO:0000313" key="2">
    <source>
        <dbReference type="Proteomes" id="UP000291084"/>
    </source>
</evidence>
<gene>
    <name evidence="1" type="primary">Vigan.04G419700</name>
    <name evidence="1" type="ORF">VIGAN_04419700</name>
</gene>
<sequence>MEMMWGMQSQMDDMQKKYKEELKALGVENVPSSRRGMERPNVIHPNPFRACKATQEDSSFGDSKEDALSAMTIHTTGHSYVAGIMETLLPNHWRMPVSEKYNGSTDPNEHTKMYENQDSQANKLMQLLGPEDVDWLGRESLEIRV</sequence>
<evidence type="ECO:0000313" key="1">
    <source>
        <dbReference type="EMBL" id="BAT86532.1"/>
    </source>
</evidence>
<reference evidence="1 2" key="1">
    <citation type="journal article" date="2015" name="Sci. Rep.">
        <title>The power of single molecule real-time sequencing technology in the de novo assembly of a eukaryotic genome.</title>
        <authorList>
            <person name="Sakai H."/>
            <person name="Naito K."/>
            <person name="Ogiso-Tanaka E."/>
            <person name="Takahashi Y."/>
            <person name="Iseki K."/>
            <person name="Muto C."/>
            <person name="Satou K."/>
            <person name="Teruya K."/>
            <person name="Shiroma A."/>
            <person name="Shimoji M."/>
            <person name="Hirano T."/>
            <person name="Itoh T."/>
            <person name="Kaga A."/>
            <person name="Tomooka N."/>
        </authorList>
    </citation>
    <scope>NUCLEOTIDE SEQUENCE [LARGE SCALE GENOMIC DNA]</scope>
    <source>
        <strain evidence="2">cv. Shumari</strain>
    </source>
</reference>